<organism evidence="1 2">
    <name type="scientific">Treponema primitia (strain ATCC BAA-887 / DSM 12427 / ZAS-2)</name>
    <dbReference type="NCBI Taxonomy" id="545694"/>
    <lineage>
        <taxon>Bacteria</taxon>
        <taxon>Pseudomonadati</taxon>
        <taxon>Spirochaetota</taxon>
        <taxon>Spirochaetia</taxon>
        <taxon>Spirochaetales</taxon>
        <taxon>Treponemataceae</taxon>
        <taxon>Treponema</taxon>
    </lineage>
</organism>
<protein>
    <submittedName>
        <fullName evidence="1">Uncharacterized protein</fullName>
    </submittedName>
</protein>
<reference evidence="1" key="2">
    <citation type="journal article" date="2011" name="ISME J.">
        <title>RNA-seq reveals cooperative metabolic interactions between two termite-gut spirochete species in co-culture.</title>
        <authorList>
            <person name="Rosenthal A.Z."/>
            <person name="Matson E.G."/>
            <person name="Eldar A."/>
            <person name="Leadbetter J.R."/>
        </authorList>
    </citation>
    <scope>NUCLEOTIDE SEQUENCE [LARGE SCALE GENOMIC DNA]</scope>
    <source>
        <strain evidence="1">ZAS-2</strain>
    </source>
</reference>
<name>F5YMM3_TREPZ</name>
<accession>F5YMM3</accession>
<sequence length="42" mass="4883">MLSSLWRGLYAFVLPIFNNLKPDGPFCMELYISGFIPYNILQ</sequence>
<dbReference type="AlphaFoldDB" id="F5YMM3"/>
<evidence type="ECO:0000313" key="2">
    <source>
        <dbReference type="Proteomes" id="UP000009223"/>
    </source>
</evidence>
<proteinExistence type="predicted"/>
<dbReference type="KEGG" id="tpi:TREPR_3085"/>
<dbReference type="HOGENOM" id="CLU_3259381_0_0_12"/>
<keyword evidence="2" id="KW-1185">Reference proteome</keyword>
<evidence type="ECO:0000313" key="1">
    <source>
        <dbReference type="EMBL" id="AEF85824.1"/>
    </source>
</evidence>
<dbReference type="EMBL" id="CP001843">
    <property type="protein sequence ID" value="AEF85824.1"/>
    <property type="molecule type" value="Genomic_DNA"/>
</dbReference>
<reference evidence="1" key="1">
    <citation type="submission" date="2009-12" db="EMBL/GenBank/DDBJ databases">
        <authorList>
            <person name="Tetu S.G."/>
            <person name="Matson E."/>
            <person name="Ren Q."/>
            <person name="Seshadri R."/>
            <person name="Elbourne L."/>
            <person name="Hassan K.A."/>
            <person name="Durkin A."/>
            <person name="Radune D."/>
            <person name="Mohamoud Y."/>
            <person name="Shay R."/>
            <person name="Jin S."/>
            <person name="Zhang X."/>
            <person name="Lucey K."/>
            <person name="Ballor N.R."/>
            <person name="Ottesen E."/>
            <person name="Rosenthal R."/>
            <person name="Allen A."/>
            <person name="Leadbetter J.R."/>
            <person name="Paulsen I.T."/>
        </authorList>
    </citation>
    <scope>NUCLEOTIDE SEQUENCE</scope>
    <source>
        <strain evidence="1">ZAS-2</strain>
    </source>
</reference>
<gene>
    <name evidence="1" type="ordered locus">TREPR_3085</name>
</gene>
<dbReference type="STRING" id="545694.TREPR_3085"/>
<dbReference type="Proteomes" id="UP000009223">
    <property type="component" value="Chromosome"/>
</dbReference>